<dbReference type="AlphaFoldDB" id="A0A815V587"/>
<dbReference type="EMBL" id="CAJNOQ010024454">
    <property type="protein sequence ID" value="CAF1527610.1"/>
    <property type="molecule type" value="Genomic_DNA"/>
</dbReference>
<organism evidence="2 4">
    <name type="scientific">Didymodactylos carnosus</name>
    <dbReference type="NCBI Taxonomy" id="1234261"/>
    <lineage>
        <taxon>Eukaryota</taxon>
        <taxon>Metazoa</taxon>
        <taxon>Spiralia</taxon>
        <taxon>Gnathifera</taxon>
        <taxon>Rotifera</taxon>
        <taxon>Eurotatoria</taxon>
        <taxon>Bdelloidea</taxon>
        <taxon>Philodinida</taxon>
        <taxon>Philodinidae</taxon>
        <taxon>Didymodactylos</taxon>
    </lineage>
</organism>
<feature type="region of interest" description="Disordered" evidence="1">
    <location>
        <begin position="1"/>
        <end position="77"/>
    </location>
</feature>
<protein>
    <submittedName>
        <fullName evidence="2">Uncharacterized protein</fullName>
    </submittedName>
</protein>
<evidence type="ECO:0000256" key="1">
    <source>
        <dbReference type="SAM" id="MobiDB-lite"/>
    </source>
</evidence>
<feature type="compositionally biased region" description="Polar residues" evidence="1">
    <location>
        <begin position="60"/>
        <end position="77"/>
    </location>
</feature>
<evidence type="ECO:0000313" key="4">
    <source>
        <dbReference type="Proteomes" id="UP000663829"/>
    </source>
</evidence>
<evidence type="ECO:0000313" key="3">
    <source>
        <dbReference type="EMBL" id="CAF4386755.1"/>
    </source>
</evidence>
<dbReference type="EMBL" id="CAJOBC010090026">
    <property type="protein sequence ID" value="CAF4386755.1"/>
    <property type="molecule type" value="Genomic_DNA"/>
</dbReference>
<reference evidence="2" key="1">
    <citation type="submission" date="2021-02" db="EMBL/GenBank/DDBJ databases">
        <authorList>
            <person name="Nowell W R."/>
        </authorList>
    </citation>
    <scope>NUCLEOTIDE SEQUENCE</scope>
</reference>
<dbReference type="Gene3D" id="3.40.190.10">
    <property type="entry name" value="Periplasmic binding protein-like II"/>
    <property type="match status" value="1"/>
</dbReference>
<gene>
    <name evidence="2" type="ORF">GPM918_LOCUS37870</name>
    <name evidence="3" type="ORF">SRO942_LOCUS38657</name>
</gene>
<dbReference type="Proteomes" id="UP000681722">
    <property type="component" value="Unassembled WGS sequence"/>
</dbReference>
<sequence>MSVNPYDILRPPDDFEMDEMDDITSSPTEARKARLPKRNSPPHPSLRPQINNDSHRRTQSTRNIEKQSNGNNTRQVQKINSKYKHVILSSSMAARVKASQLANPYFTVKIKSNSGFQTTDYIEQISSGHLDYILNDRTSLTFVLGTNDIAWTDADHVIKRIEKLIEVTKQS</sequence>
<dbReference type="Proteomes" id="UP000663829">
    <property type="component" value="Unassembled WGS sequence"/>
</dbReference>
<evidence type="ECO:0000313" key="2">
    <source>
        <dbReference type="EMBL" id="CAF1527610.1"/>
    </source>
</evidence>
<name>A0A815V587_9BILA</name>
<proteinExistence type="predicted"/>
<keyword evidence="4" id="KW-1185">Reference proteome</keyword>
<comment type="caution">
    <text evidence="2">The sequence shown here is derived from an EMBL/GenBank/DDBJ whole genome shotgun (WGS) entry which is preliminary data.</text>
</comment>
<accession>A0A815V587</accession>